<name>A0A391NP61_9EUKA</name>
<sequence>MSESRIPQELLDYERDLFDRPATETEARDASRVLVSALNAVQQRRSRGGV</sequence>
<accession>A0A391NP61</accession>
<evidence type="ECO:0000313" key="2">
    <source>
        <dbReference type="Proteomes" id="UP000265618"/>
    </source>
</evidence>
<organism evidence="1 2">
    <name type="scientific">Kipferlia bialata</name>
    <dbReference type="NCBI Taxonomy" id="797122"/>
    <lineage>
        <taxon>Eukaryota</taxon>
        <taxon>Metamonada</taxon>
        <taxon>Carpediemonas-like organisms</taxon>
        <taxon>Kipferlia</taxon>
    </lineage>
</organism>
<proteinExistence type="predicted"/>
<dbReference type="Proteomes" id="UP000265618">
    <property type="component" value="Unassembled WGS sequence"/>
</dbReference>
<keyword evidence="2" id="KW-1185">Reference proteome</keyword>
<feature type="non-terminal residue" evidence="1">
    <location>
        <position position="1"/>
    </location>
</feature>
<gene>
    <name evidence="1" type="ORF">KIPB_005465</name>
</gene>
<dbReference type="EMBL" id="BDIP01001282">
    <property type="protein sequence ID" value="GCA62740.1"/>
    <property type="molecule type" value="Genomic_DNA"/>
</dbReference>
<protein>
    <submittedName>
        <fullName evidence="1">Uncharacterized protein</fullName>
    </submittedName>
</protein>
<comment type="caution">
    <text evidence="1">The sequence shown here is derived from an EMBL/GenBank/DDBJ whole genome shotgun (WGS) entry which is preliminary data.</text>
</comment>
<reference evidence="1 2" key="1">
    <citation type="journal article" date="2018" name="PLoS ONE">
        <title>The draft genome of Kipferlia bialata reveals reductive genome evolution in fornicate parasites.</title>
        <authorList>
            <person name="Tanifuji G."/>
            <person name="Takabayashi S."/>
            <person name="Kume K."/>
            <person name="Takagi M."/>
            <person name="Nakayama T."/>
            <person name="Kamikawa R."/>
            <person name="Inagaki Y."/>
            <person name="Hashimoto T."/>
        </authorList>
    </citation>
    <scope>NUCLEOTIDE SEQUENCE [LARGE SCALE GENOMIC DNA]</scope>
    <source>
        <strain evidence="1">NY0173</strain>
    </source>
</reference>
<evidence type="ECO:0000313" key="1">
    <source>
        <dbReference type="EMBL" id="GCA62740.1"/>
    </source>
</evidence>
<dbReference type="AlphaFoldDB" id="A0A391NP61"/>